<evidence type="ECO:0000313" key="1">
    <source>
        <dbReference type="EMBL" id="KHG26334.1"/>
    </source>
</evidence>
<dbReference type="EMBL" id="KN436082">
    <property type="protein sequence ID" value="KHG26334.1"/>
    <property type="molecule type" value="Genomic_DNA"/>
</dbReference>
<dbReference type="AlphaFoldDB" id="A0A0B0PPH9"/>
<evidence type="ECO:0000313" key="2">
    <source>
        <dbReference type="Proteomes" id="UP000032142"/>
    </source>
</evidence>
<protein>
    <submittedName>
        <fullName evidence="1">Uncharacterized protein</fullName>
    </submittedName>
</protein>
<dbReference type="Proteomes" id="UP000032142">
    <property type="component" value="Unassembled WGS sequence"/>
</dbReference>
<sequence length="28" mass="3188">MQGSRLKIEDWKRQILSPCIGNGADFSH</sequence>
<accession>A0A0B0PPH9</accession>
<reference evidence="2" key="1">
    <citation type="submission" date="2014-09" db="EMBL/GenBank/DDBJ databases">
        <authorList>
            <person name="Mudge J."/>
            <person name="Ramaraj T."/>
            <person name="Lindquist I.E."/>
            <person name="Bharti A.K."/>
            <person name="Sundararajan A."/>
            <person name="Cameron C.T."/>
            <person name="Woodward J.E."/>
            <person name="May G.D."/>
            <person name="Brubaker C."/>
            <person name="Broadhvest J."/>
            <person name="Wilkins T.A."/>
        </authorList>
    </citation>
    <scope>NUCLEOTIDE SEQUENCE</scope>
    <source>
        <strain evidence="2">cv. AKA8401</strain>
    </source>
</reference>
<organism evidence="1 2">
    <name type="scientific">Gossypium arboreum</name>
    <name type="common">Tree cotton</name>
    <name type="synonym">Gossypium nanking</name>
    <dbReference type="NCBI Taxonomy" id="29729"/>
    <lineage>
        <taxon>Eukaryota</taxon>
        <taxon>Viridiplantae</taxon>
        <taxon>Streptophyta</taxon>
        <taxon>Embryophyta</taxon>
        <taxon>Tracheophyta</taxon>
        <taxon>Spermatophyta</taxon>
        <taxon>Magnoliopsida</taxon>
        <taxon>eudicotyledons</taxon>
        <taxon>Gunneridae</taxon>
        <taxon>Pentapetalae</taxon>
        <taxon>rosids</taxon>
        <taxon>malvids</taxon>
        <taxon>Malvales</taxon>
        <taxon>Malvaceae</taxon>
        <taxon>Malvoideae</taxon>
        <taxon>Gossypium</taxon>
    </lineage>
</organism>
<keyword evidence="2" id="KW-1185">Reference proteome</keyword>
<name>A0A0B0PPH9_GOSAR</name>
<gene>
    <name evidence="1" type="ORF">F383_07780</name>
</gene>
<proteinExistence type="predicted"/>